<dbReference type="Proteomes" id="UP000095601">
    <property type="component" value="Unassembled WGS sequence"/>
</dbReference>
<protein>
    <submittedName>
        <fullName evidence="1">Putative chaperone GroES</fullName>
    </submittedName>
</protein>
<dbReference type="KEGG" id="cnr:EB819_09865"/>
<dbReference type="STRING" id="237258.SAMN04489756_1053"/>
<name>A0A1E5UBN7_9FLAO</name>
<evidence type="ECO:0000313" key="1">
    <source>
        <dbReference type="EMBL" id="OEL10208.1"/>
    </source>
</evidence>
<keyword evidence="2" id="KW-1185">Reference proteome</keyword>
<proteinExistence type="predicted"/>
<dbReference type="OrthoDB" id="1441565at2"/>
<dbReference type="EMBL" id="MKGI01000078">
    <property type="protein sequence ID" value="OEL10208.1"/>
    <property type="molecule type" value="Genomic_DNA"/>
</dbReference>
<organism evidence="1 2">
    <name type="scientific">Cloacibacterium normanense</name>
    <dbReference type="NCBI Taxonomy" id="237258"/>
    <lineage>
        <taxon>Bacteria</taxon>
        <taxon>Pseudomonadati</taxon>
        <taxon>Bacteroidota</taxon>
        <taxon>Flavobacteriia</taxon>
        <taxon>Flavobacteriales</taxon>
        <taxon>Weeksellaceae</taxon>
    </lineage>
</organism>
<sequence>MKKILHIYIVLYSSFCFSQNIFLTEAKEIHANNDKFLYALTEEPKTDAQYLGKIEVSGFSNEDAAVFSEIYKKAKSIGGNSYFMKPAENIEGNSTFNPHHYTLYIYYKEKQTIPQKENTVYLINPEKEIEVRINNKKIKLPQRSFLQLDLSQQEITDISVGKFLGSRIKLQAKNNQPEQYFQISGKKISTNSPASPGINYKTGDIMALEKSFAEFLLTIYQKF</sequence>
<gene>
    <name evidence="1" type="ORF">BHF72_0572</name>
</gene>
<reference evidence="1 2" key="1">
    <citation type="submission" date="2016-09" db="EMBL/GenBank/DDBJ databases">
        <authorList>
            <person name="Capua I."/>
            <person name="De Benedictis P."/>
            <person name="Joannis T."/>
            <person name="Lombin L.H."/>
            <person name="Cattoli G."/>
        </authorList>
    </citation>
    <scope>NUCLEOTIDE SEQUENCE [LARGE SCALE GENOMIC DNA]</scope>
    <source>
        <strain evidence="1 2">NRS-1</strain>
    </source>
</reference>
<evidence type="ECO:0000313" key="2">
    <source>
        <dbReference type="Proteomes" id="UP000095601"/>
    </source>
</evidence>
<accession>A0A1E5UBN7</accession>
<dbReference type="AlphaFoldDB" id="A0A1E5UBN7"/>
<comment type="caution">
    <text evidence="1">The sequence shown here is derived from an EMBL/GenBank/DDBJ whole genome shotgun (WGS) entry which is preliminary data.</text>
</comment>
<dbReference type="RefSeq" id="WP_069800194.1">
    <property type="nucleotide sequence ID" value="NZ_CP034157.1"/>
</dbReference>